<dbReference type="InterPro" id="IPR043128">
    <property type="entry name" value="Rev_trsase/Diguanyl_cyclase"/>
</dbReference>
<dbReference type="Gene3D" id="3.30.420.10">
    <property type="entry name" value="Ribonuclease H-like superfamily/Ribonuclease H"/>
    <property type="match status" value="1"/>
</dbReference>
<dbReference type="InterPro" id="IPR041373">
    <property type="entry name" value="RT_RNaseH"/>
</dbReference>
<evidence type="ECO:0000256" key="7">
    <source>
        <dbReference type="ARBA" id="ARBA00022759"/>
    </source>
</evidence>
<gene>
    <name evidence="19" type="ORF">FSB_LOCUS12394</name>
</gene>
<keyword evidence="4" id="KW-0540">Nuclease</keyword>
<evidence type="ECO:0000313" key="19">
    <source>
        <dbReference type="EMBL" id="SPC84512.1"/>
    </source>
</evidence>
<feature type="compositionally biased region" description="Polar residues" evidence="15">
    <location>
        <begin position="68"/>
        <end position="93"/>
    </location>
</feature>
<dbReference type="PROSITE" id="PS50994">
    <property type="entry name" value="INTEGRASE"/>
    <property type="match status" value="1"/>
</dbReference>
<evidence type="ECO:0000256" key="3">
    <source>
        <dbReference type="ARBA" id="ARBA00022695"/>
    </source>
</evidence>
<dbReference type="InterPro" id="IPR036397">
    <property type="entry name" value="RNaseH_sf"/>
</dbReference>
<evidence type="ECO:0000256" key="13">
    <source>
        <dbReference type="ARBA" id="ARBA00023125"/>
    </source>
</evidence>
<keyword evidence="13" id="KW-0238">DNA-binding</keyword>
<keyword evidence="10" id="KW-0229">DNA integration</keyword>
<evidence type="ECO:0000259" key="17">
    <source>
        <dbReference type="PROSITE" id="PS50878"/>
    </source>
</evidence>
<proteinExistence type="predicted"/>
<dbReference type="Pfam" id="PF17921">
    <property type="entry name" value="Integrase_H2C2"/>
    <property type="match status" value="1"/>
</dbReference>
<reference evidence="19" key="1">
    <citation type="submission" date="2018-02" db="EMBL/GenBank/DDBJ databases">
        <authorList>
            <person name="Cohen D.B."/>
            <person name="Kent A.D."/>
        </authorList>
    </citation>
    <scope>NUCLEOTIDE SEQUENCE</scope>
</reference>
<dbReference type="PANTHER" id="PTHR37984">
    <property type="entry name" value="PROTEIN CBG26694"/>
    <property type="match status" value="1"/>
</dbReference>
<accession>A0A2N9FBC0</accession>
<dbReference type="GO" id="GO:0003677">
    <property type="term" value="F:DNA binding"/>
    <property type="evidence" value="ECO:0007669"/>
    <property type="project" value="UniProtKB-KW"/>
</dbReference>
<dbReference type="InterPro" id="IPR056924">
    <property type="entry name" value="SH3_Tf2-1"/>
</dbReference>
<evidence type="ECO:0000256" key="10">
    <source>
        <dbReference type="ARBA" id="ARBA00022908"/>
    </source>
</evidence>
<keyword evidence="1" id="KW-0645">Protease</keyword>
<dbReference type="GO" id="GO:0004190">
    <property type="term" value="F:aspartic-type endopeptidase activity"/>
    <property type="evidence" value="ECO:0007669"/>
    <property type="project" value="UniProtKB-KW"/>
</dbReference>
<dbReference type="InterPro" id="IPR050951">
    <property type="entry name" value="Retrovirus_Pol_polyprotein"/>
</dbReference>
<keyword evidence="14" id="KW-0233">DNA recombination</keyword>
<feature type="domain" description="Integrase catalytic" evidence="18">
    <location>
        <begin position="797"/>
        <end position="956"/>
    </location>
</feature>
<evidence type="ECO:0000256" key="15">
    <source>
        <dbReference type="SAM" id="MobiDB-lite"/>
    </source>
</evidence>
<dbReference type="InterPro" id="IPR043502">
    <property type="entry name" value="DNA/RNA_pol_sf"/>
</dbReference>
<dbReference type="PANTHER" id="PTHR37984:SF5">
    <property type="entry name" value="PROTEIN NYNRIN-LIKE"/>
    <property type="match status" value="1"/>
</dbReference>
<feature type="domain" description="Chromo" evidence="16">
    <location>
        <begin position="1099"/>
        <end position="1153"/>
    </location>
</feature>
<dbReference type="GO" id="GO:0015074">
    <property type="term" value="P:DNA integration"/>
    <property type="evidence" value="ECO:0007669"/>
    <property type="project" value="UniProtKB-KW"/>
</dbReference>
<dbReference type="InterPro" id="IPR001584">
    <property type="entry name" value="Integrase_cat-core"/>
</dbReference>
<evidence type="ECO:0000256" key="4">
    <source>
        <dbReference type="ARBA" id="ARBA00022722"/>
    </source>
</evidence>
<dbReference type="PROSITE" id="PS50013">
    <property type="entry name" value="CHROMO_2"/>
    <property type="match status" value="1"/>
</dbReference>
<sequence length="1153" mass="131121">MVQETRLGIPIGVLSDNIQEIQGQLDDHSNWIGVLDARMERMELSFASMQALLEERLPPRQPAPPVQTEPQTGQSGQSRAQSGHSGAQARQSGQIRVMQGDGEQPPMVELGEPIPVGAEARNAMPGRPPTHEEMQGLGMHFQCNLSHLHHTGVKWSIMKRNHGREGNFRDSRRHSSTLMFAQHQGMASHFREPLGNHHGCKMNLKILGMILKEAELIEEEEELAEITLCALLGSSSPSTIRAVACINGHKAIVLIVIGSTHNFLYNNLAKSLKLVIDTSSCFGVKVANGEGLKVYKPLLRESKQFGKGVAAQGLFLQIMQCSPCLDHEVVDSSMQEVLEDFPRVFEEPQGLPPTRGHEHQILLKEDKFPIPVVDELQGARVFSKLDLRSGYHQIRMKEANIEKKAFRTHEGHYEFQVMPFGLTNAPSTFQSLMNDVFKPYLRKYVLVFFDDILVYSKWIEEHKEHLKTVLQVLIDHKLYAKRSKCVFAASEVEYLGHVISGDGVKTDPKKITAMIASPLTDLLKKDAFKWSEKEELAFEKLKEACSQPPCLALPGFCKTFIVECDASGYGVRAVLMQDGRPLTFYSQALKGKTLFLSTYEKELMALILAVKKWRPYLFGNTFVIKTDQQSLKHLLEQRIGTPMQQKWISKLSGYQFMVEFKRGKENKMADALSTKDDTDLQTKIAKETSILQAQSQGSFYAISFPSPTWLEELKSGYEEYNSVMELVKKLQKEPNNEEHFNLTNGLLFYKGRFFLGEDWFWHGMQRDIKTYVRGCDTCQRIKHETSKPAGLLQLLDIPQKPWHSVSMDFVEGLPASHKQNVVLVVVDRLTKYVHFIALTHPYTAAKVASLFLQHVFKLHGMPTSIVSDRDIAFTSLFWEESFRKQGVDLCRSSSYHPQTDGQTKVVNKSLEQYLKAFAADKPSLWVEWLPLAKYWYNTNYHATTKLSPFEALYGYKPPKLLDFVSDTTRVAAMEDLLEHRQQVMGLLQDNLVAAQARMKLRADKHRQERHFEVGEWVFLRLQPFKQKTMHKKLGKLGPKFYGPFKVLERLRAVSYKLELPADVNIHLVFHVSCLKAKIGQTITPLHKLPPMDSLGHLALEPAEILETRVVKKRRLPAVTEALVLWEGAAKEDATWELLFKLQQDYPHLVGKVF</sequence>
<dbReference type="CDD" id="cd09274">
    <property type="entry name" value="RNase_HI_RT_Ty3"/>
    <property type="match status" value="1"/>
</dbReference>
<dbReference type="SUPFAM" id="SSF54160">
    <property type="entry name" value="Chromo domain-like"/>
    <property type="match status" value="1"/>
</dbReference>
<dbReference type="GO" id="GO:0003964">
    <property type="term" value="F:RNA-directed DNA polymerase activity"/>
    <property type="evidence" value="ECO:0007669"/>
    <property type="project" value="UniProtKB-KW"/>
</dbReference>
<dbReference type="Pfam" id="PF24626">
    <property type="entry name" value="SH3_Tf2-1"/>
    <property type="match status" value="1"/>
</dbReference>
<evidence type="ECO:0000256" key="14">
    <source>
        <dbReference type="ARBA" id="ARBA00023172"/>
    </source>
</evidence>
<dbReference type="GO" id="GO:0006508">
    <property type="term" value="P:proteolysis"/>
    <property type="evidence" value="ECO:0007669"/>
    <property type="project" value="UniProtKB-KW"/>
</dbReference>
<organism evidence="19">
    <name type="scientific">Fagus sylvatica</name>
    <name type="common">Beechnut</name>
    <dbReference type="NCBI Taxonomy" id="28930"/>
    <lineage>
        <taxon>Eukaryota</taxon>
        <taxon>Viridiplantae</taxon>
        <taxon>Streptophyta</taxon>
        <taxon>Embryophyta</taxon>
        <taxon>Tracheophyta</taxon>
        <taxon>Spermatophyta</taxon>
        <taxon>Magnoliopsida</taxon>
        <taxon>eudicotyledons</taxon>
        <taxon>Gunneridae</taxon>
        <taxon>Pentapetalae</taxon>
        <taxon>rosids</taxon>
        <taxon>fabids</taxon>
        <taxon>Fagales</taxon>
        <taxon>Fagaceae</taxon>
        <taxon>Fagus</taxon>
    </lineage>
</organism>
<dbReference type="InterPro" id="IPR012337">
    <property type="entry name" value="RNaseH-like_sf"/>
</dbReference>
<dbReference type="Gene3D" id="3.30.70.270">
    <property type="match status" value="2"/>
</dbReference>
<keyword evidence="2" id="KW-0808">Transferase</keyword>
<evidence type="ECO:0000256" key="9">
    <source>
        <dbReference type="ARBA" id="ARBA00022842"/>
    </source>
</evidence>
<dbReference type="Pfam" id="PF00078">
    <property type="entry name" value="RVT_1"/>
    <property type="match status" value="1"/>
</dbReference>
<protein>
    <recommendedName>
        <fullName evidence="20">Reverse transcriptase</fullName>
    </recommendedName>
</protein>
<evidence type="ECO:0000259" key="18">
    <source>
        <dbReference type="PROSITE" id="PS50994"/>
    </source>
</evidence>
<evidence type="ECO:0000256" key="2">
    <source>
        <dbReference type="ARBA" id="ARBA00022679"/>
    </source>
</evidence>
<evidence type="ECO:0000256" key="1">
    <source>
        <dbReference type="ARBA" id="ARBA00022670"/>
    </source>
</evidence>
<dbReference type="FunFam" id="3.10.10.10:FF:000007">
    <property type="entry name" value="Retrovirus-related Pol polyprotein from transposon 17.6-like Protein"/>
    <property type="match status" value="1"/>
</dbReference>
<evidence type="ECO:0000256" key="5">
    <source>
        <dbReference type="ARBA" id="ARBA00022723"/>
    </source>
</evidence>
<dbReference type="CDD" id="cd01647">
    <property type="entry name" value="RT_LTR"/>
    <property type="match status" value="1"/>
</dbReference>
<keyword evidence="5" id="KW-0479">Metal-binding</keyword>
<dbReference type="Pfam" id="PF17917">
    <property type="entry name" value="RT_RNaseH"/>
    <property type="match status" value="1"/>
</dbReference>
<evidence type="ECO:0000256" key="8">
    <source>
        <dbReference type="ARBA" id="ARBA00022801"/>
    </source>
</evidence>
<dbReference type="AlphaFoldDB" id="A0A2N9FBC0"/>
<keyword evidence="8" id="KW-0378">Hydrolase</keyword>
<dbReference type="InterPro" id="IPR041588">
    <property type="entry name" value="Integrase_H2C2"/>
</dbReference>
<dbReference type="PROSITE" id="PS50878">
    <property type="entry name" value="RT_POL"/>
    <property type="match status" value="1"/>
</dbReference>
<dbReference type="Gene3D" id="3.10.10.10">
    <property type="entry name" value="HIV Type 1 Reverse Transcriptase, subunit A, domain 1"/>
    <property type="match status" value="1"/>
</dbReference>
<feature type="domain" description="Reverse transcriptase" evidence="17">
    <location>
        <begin position="161"/>
        <end position="499"/>
    </location>
</feature>
<keyword evidence="6" id="KW-0064">Aspartyl protease</keyword>
<dbReference type="GO" id="GO:0004519">
    <property type="term" value="F:endonuclease activity"/>
    <property type="evidence" value="ECO:0007669"/>
    <property type="project" value="UniProtKB-KW"/>
</dbReference>
<feature type="region of interest" description="Disordered" evidence="15">
    <location>
        <begin position="59"/>
        <end position="93"/>
    </location>
</feature>
<name>A0A2N9FBC0_FAGSY</name>
<keyword evidence="3" id="KW-0548">Nucleotidyltransferase</keyword>
<dbReference type="EMBL" id="OIVN01000714">
    <property type="protein sequence ID" value="SPC84512.1"/>
    <property type="molecule type" value="Genomic_DNA"/>
</dbReference>
<dbReference type="GO" id="GO:0006310">
    <property type="term" value="P:DNA recombination"/>
    <property type="evidence" value="ECO:0007669"/>
    <property type="project" value="UniProtKB-KW"/>
</dbReference>
<evidence type="ECO:0000259" key="16">
    <source>
        <dbReference type="PROSITE" id="PS50013"/>
    </source>
</evidence>
<keyword evidence="9" id="KW-0460">Magnesium</keyword>
<dbReference type="InterPro" id="IPR000477">
    <property type="entry name" value="RT_dom"/>
</dbReference>
<evidence type="ECO:0008006" key="20">
    <source>
        <dbReference type="Google" id="ProtNLM"/>
    </source>
</evidence>
<dbReference type="InterPro" id="IPR016197">
    <property type="entry name" value="Chromo-like_dom_sf"/>
</dbReference>
<dbReference type="InterPro" id="IPR000953">
    <property type="entry name" value="Chromo/chromo_shadow_dom"/>
</dbReference>
<evidence type="ECO:0000256" key="11">
    <source>
        <dbReference type="ARBA" id="ARBA00022918"/>
    </source>
</evidence>
<dbReference type="GO" id="GO:0046872">
    <property type="term" value="F:metal ion binding"/>
    <property type="evidence" value="ECO:0007669"/>
    <property type="project" value="UniProtKB-KW"/>
</dbReference>
<evidence type="ECO:0000256" key="12">
    <source>
        <dbReference type="ARBA" id="ARBA00022932"/>
    </source>
</evidence>
<dbReference type="SUPFAM" id="SSF56672">
    <property type="entry name" value="DNA/RNA polymerases"/>
    <property type="match status" value="1"/>
</dbReference>
<keyword evidence="12" id="KW-0239">DNA-directed DNA polymerase</keyword>
<dbReference type="GO" id="GO:0003887">
    <property type="term" value="F:DNA-directed DNA polymerase activity"/>
    <property type="evidence" value="ECO:0007669"/>
    <property type="project" value="UniProtKB-KW"/>
</dbReference>
<keyword evidence="7" id="KW-0255">Endonuclease</keyword>
<keyword evidence="11" id="KW-0695">RNA-directed DNA polymerase</keyword>
<dbReference type="SUPFAM" id="SSF53098">
    <property type="entry name" value="Ribonuclease H-like"/>
    <property type="match status" value="1"/>
</dbReference>
<evidence type="ECO:0000256" key="6">
    <source>
        <dbReference type="ARBA" id="ARBA00022750"/>
    </source>
</evidence>